<name>A0AAP3MD01_LEGPN</name>
<proteinExistence type="predicted"/>
<evidence type="ECO:0000313" key="3">
    <source>
        <dbReference type="Proteomes" id="UP001071279"/>
    </source>
</evidence>
<sequence>MFCQVRDSAKERLAAKFGVDSRGEVNAHFADLCELEMLGGQSVYEGFVNNYLVMSDKYIKAHPQKDYDPDKINFLSSNPMGYTPKSS</sequence>
<comment type="caution">
    <text evidence="2">The sequence shown here is derived from an EMBL/GenBank/DDBJ whole genome shotgun (WGS) entry which is preliminary data.</text>
</comment>
<evidence type="ECO:0000313" key="2">
    <source>
        <dbReference type="EMBL" id="MCZ4719836.1"/>
    </source>
</evidence>
<gene>
    <name evidence="2" type="ORF">O6C86_11505</name>
</gene>
<dbReference type="EMBL" id="JAPXIC010000074">
    <property type="protein sequence ID" value="MCZ4719836.1"/>
    <property type="molecule type" value="Genomic_DNA"/>
</dbReference>
<evidence type="ECO:0000259" key="1">
    <source>
        <dbReference type="Pfam" id="PF20856"/>
    </source>
</evidence>
<reference evidence="2" key="1">
    <citation type="submission" date="2022-12" db="EMBL/GenBank/DDBJ databases">
        <title>Comparative genomics of Legionella pneumophila isolates from the West Bank and Germany support molecular epidemiology of Legionnaires disease.</title>
        <authorList>
            <person name="Zayed A.R."/>
            <person name="Bitar D.M."/>
            <person name="Steinert M."/>
            <person name="Lueck C."/>
            <person name="Brettar I."/>
            <person name="Hoefle M.G."/>
            <person name="Bunk B."/>
        </authorList>
    </citation>
    <scope>NUCLEOTIDE SEQUENCE</scope>
    <source>
        <strain evidence="2">H23</strain>
    </source>
</reference>
<accession>A0AAP3MD01</accession>
<dbReference type="RefSeq" id="WP_269565329.1">
    <property type="nucleotide sequence ID" value="NZ_CP114576.1"/>
</dbReference>
<feature type="domain" description="SdbC C-terminal" evidence="1">
    <location>
        <begin position="23"/>
        <end position="65"/>
    </location>
</feature>
<organism evidence="2 3">
    <name type="scientific">Legionella pneumophila</name>
    <dbReference type="NCBI Taxonomy" id="446"/>
    <lineage>
        <taxon>Bacteria</taxon>
        <taxon>Pseudomonadati</taxon>
        <taxon>Pseudomonadota</taxon>
        <taxon>Gammaproteobacteria</taxon>
        <taxon>Legionellales</taxon>
        <taxon>Legionellaceae</taxon>
        <taxon>Legionella</taxon>
    </lineage>
</organism>
<protein>
    <recommendedName>
        <fullName evidence="1">SdbC C-terminal domain-containing protein</fullName>
    </recommendedName>
</protein>
<dbReference type="AlphaFoldDB" id="A0AAP3MD01"/>
<dbReference type="InterPro" id="IPR048613">
    <property type="entry name" value="SdbC_C"/>
</dbReference>
<dbReference type="Pfam" id="PF20856">
    <property type="entry name" value="SdbC_C"/>
    <property type="match status" value="1"/>
</dbReference>
<dbReference type="Gene3D" id="6.20.250.80">
    <property type="match status" value="1"/>
</dbReference>
<dbReference type="Proteomes" id="UP001071279">
    <property type="component" value="Unassembled WGS sequence"/>
</dbReference>